<dbReference type="Pfam" id="PF00857">
    <property type="entry name" value="Isochorismatase"/>
    <property type="match status" value="1"/>
</dbReference>
<dbReference type="GO" id="GO:0019363">
    <property type="term" value="P:pyridine nucleotide biosynthetic process"/>
    <property type="evidence" value="ECO:0007669"/>
    <property type="project" value="UniProtKB-KW"/>
</dbReference>
<sequence length="207" mass="22235">MTKALIIVDVQPTFCEGGELGVDGGNAVAERIAAYVDAHRDDYAYLATTQDWHIEPGSHWSDEPDYVDTWPRHGAAGTPNADLHPAVRALDIPHHFKKGQYSAAYSGFEGIEDDTDRVQSREEFAALRDHGATLAQALADAGVIDVDVVGIAESHCVKETALDALHLGYRVTVFEDLTVPVSEELGVAARKEMAAAGIRLADSEPAA</sequence>
<dbReference type="OrthoDB" id="9791276at2"/>
<keyword evidence="3" id="KW-0479">Metal-binding</keyword>
<proteinExistence type="inferred from homology"/>
<comment type="similarity">
    <text evidence="1">Belongs to the isochorismatase family.</text>
</comment>
<protein>
    <recommendedName>
        <fullName evidence="6">nicotinamidase</fullName>
        <ecNumber evidence="6">3.5.1.19</ecNumber>
    </recommendedName>
    <alternativeName>
        <fullName evidence="7">Nicotinamide deamidase</fullName>
    </alternativeName>
</protein>
<evidence type="ECO:0000259" key="8">
    <source>
        <dbReference type="Pfam" id="PF00857"/>
    </source>
</evidence>
<dbReference type="InterPro" id="IPR000868">
    <property type="entry name" value="Isochorismatase-like_dom"/>
</dbReference>
<name>A0A430FUF0_9BIFI</name>
<keyword evidence="4" id="KW-0378">Hydrolase</keyword>
<dbReference type="AlphaFoldDB" id="A0A430FUF0"/>
<evidence type="ECO:0000256" key="1">
    <source>
        <dbReference type="ARBA" id="ARBA00006336"/>
    </source>
</evidence>
<dbReference type="PANTHER" id="PTHR11080:SF2">
    <property type="entry name" value="LD05707P"/>
    <property type="match status" value="1"/>
</dbReference>
<comment type="pathway">
    <text evidence="5">Cofactor biosynthesis; nicotinate biosynthesis; nicotinate from nicotinamide: step 1/1.</text>
</comment>
<dbReference type="Gene3D" id="3.40.50.850">
    <property type="entry name" value="Isochorismatase-like"/>
    <property type="match status" value="1"/>
</dbReference>
<organism evidence="9 10">
    <name type="scientific">Bifidobacterium samirii</name>
    <dbReference type="NCBI Taxonomy" id="2306974"/>
    <lineage>
        <taxon>Bacteria</taxon>
        <taxon>Bacillati</taxon>
        <taxon>Actinomycetota</taxon>
        <taxon>Actinomycetes</taxon>
        <taxon>Bifidobacteriales</taxon>
        <taxon>Bifidobacteriaceae</taxon>
        <taxon>Bifidobacterium</taxon>
    </lineage>
</organism>
<gene>
    <name evidence="9" type="ORF">D2E24_1004</name>
</gene>
<accession>A0A430FUF0</accession>
<dbReference type="InterPro" id="IPR052347">
    <property type="entry name" value="Isochorismatase_Nicotinamidase"/>
</dbReference>
<keyword evidence="2" id="KW-0662">Pyridine nucleotide biosynthesis</keyword>
<dbReference type="SUPFAM" id="SSF52499">
    <property type="entry name" value="Isochorismatase-like hydrolases"/>
    <property type="match status" value="1"/>
</dbReference>
<evidence type="ECO:0000256" key="2">
    <source>
        <dbReference type="ARBA" id="ARBA00022642"/>
    </source>
</evidence>
<evidence type="ECO:0000313" key="9">
    <source>
        <dbReference type="EMBL" id="RSX56714.1"/>
    </source>
</evidence>
<dbReference type="InterPro" id="IPR036380">
    <property type="entry name" value="Isochorismatase-like_sf"/>
</dbReference>
<keyword evidence="10" id="KW-1185">Reference proteome</keyword>
<dbReference type="RefSeq" id="WP_125968261.1">
    <property type="nucleotide sequence ID" value="NZ_QXGK01000008.1"/>
</dbReference>
<reference evidence="9 10" key="1">
    <citation type="submission" date="2018-09" db="EMBL/GenBank/DDBJ databases">
        <title>Characterization of the phylogenetic diversity of five novel species belonging to the genus Bifidobacterium.</title>
        <authorList>
            <person name="Lugli G.A."/>
            <person name="Duranti S."/>
            <person name="Milani C."/>
        </authorList>
    </citation>
    <scope>NUCLEOTIDE SEQUENCE [LARGE SCALE GENOMIC DNA]</scope>
    <source>
        <strain evidence="9 10">2033B</strain>
    </source>
</reference>
<dbReference type="EC" id="3.5.1.19" evidence="6"/>
<evidence type="ECO:0000256" key="5">
    <source>
        <dbReference type="ARBA" id="ARBA00037900"/>
    </source>
</evidence>
<evidence type="ECO:0000313" key="10">
    <source>
        <dbReference type="Proteomes" id="UP000287470"/>
    </source>
</evidence>
<dbReference type="EMBL" id="QXGK01000008">
    <property type="protein sequence ID" value="RSX56714.1"/>
    <property type="molecule type" value="Genomic_DNA"/>
</dbReference>
<dbReference type="GO" id="GO:0008936">
    <property type="term" value="F:nicotinamidase activity"/>
    <property type="evidence" value="ECO:0007669"/>
    <property type="project" value="UniProtKB-EC"/>
</dbReference>
<evidence type="ECO:0000256" key="7">
    <source>
        <dbReference type="ARBA" id="ARBA00043224"/>
    </source>
</evidence>
<evidence type="ECO:0000256" key="6">
    <source>
        <dbReference type="ARBA" id="ARBA00039017"/>
    </source>
</evidence>
<comment type="caution">
    <text evidence="9">The sequence shown here is derived from an EMBL/GenBank/DDBJ whole genome shotgun (WGS) entry which is preliminary data.</text>
</comment>
<feature type="domain" description="Isochorismatase-like" evidence="8">
    <location>
        <begin position="4"/>
        <end position="204"/>
    </location>
</feature>
<evidence type="ECO:0000256" key="4">
    <source>
        <dbReference type="ARBA" id="ARBA00022801"/>
    </source>
</evidence>
<dbReference type="Proteomes" id="UP000287470">
    <property type="component" value="Unassembled WGS sequence"/>
</dbReference>
<dbReference type="PANTHER" id="PTHR11080">
    <property type="entry name" value="PYRAZINAMIDASE/NICOTINAMIDASE"/>
    <property type="match status" value="1"/>
</dbReference>
<evidence type="ECO:0000256" key="3">
    <source>
        <dbReference type="ARBA" id="ARBA00022723"/>
    </source>
</evidence>
<dbReference type="GO" id="GO:0046872">
    <property type="term" value="F:metal ion binding"/>
    <property type="evidence" value="ECO:0007669"/>
    <property type="project" value="UniProtKB-KW"/>
</dbReference>